<keyword evidence="5" id="KW-1185">Reference proteome</keyword>
<evidence type="ECO:0000313" key="6">
    <source>
        <dbReference type="RefSeq" id="XP_045548390.1"/>
    </source>
</evidence>
<evidence type="ECO:0000256" key="1">
    <source>
        <dbReference type="ARBA" id="ARBA00022741"/>
    </source>
</evidence>
<proteinExistence type="predicted"/>
<keyword evidence="1" id="KW-0547">Nucleotide-binding</keyword>
<keyword evidence="3" id="KW-0347">Helicase</keyword>
<dbReference type="PANTHER" id="PTHR47961">
    <property type="entry name" value="DNA POLYMERASE THETA, PUTATIVE (AFU_ORTHOLOGUE AFUA_1G05260)-RELATED"/>
    <property type="match status" value="1"/>
</dbReference>
<evidence type="ECO:0000256" key="2">
    <source>
        <dbReference type="ARBA" id="ARBA00022801"/>
    </source>
</evidence>
<organism evidence="5 6">
    <name type="scientific">Salmo salar</name>
    <name type="common">Atlantic salmon</name>
    <dbReference type="NCBI Taxonomy" id="8030"/>
    <lineage>
        <taxon>Eukaryota</taxon>
        <taxon>Metazoa</taxon>
        <taxon>Chordata</taxon>
        <taxon>Craniata</taxon>
        <taxon>Vertebrata</taxon>
        <taxon>Euteleostomi</taxon>
        <taxon>Actinopterygii</taxon>
        <taxon>Neopterygii</taxon>
        <taxon>Teleostei</taxon>
        <taxon>Protacanthopterygii</taxon>
        <taxon>Salmoniformes</taxon>
        <taxon>Salmonidae</taxon>
        <taxon>Salmoninae</taxon>
        <taxon>Salmo</taxon>
    </lineage>
</organism>
<keyword evidence="2" id="KW-0378">Hydrolase</keyword>
<sequence length="132" mass="14907">MDTVVVSRLYLALVLLFLLKETDLWSVADRFLLSRGFIQTLLSSSSAQELEEFWPFNALLTELTRRLTYCVQAELIPLMEVAGVMEGRAKQQYKTGYKTLAHLANADPNVLMKTSACFLKRFSNQIVASAKV</sequence>
<name>A0ABM3CP98_SALSA</name>
<dbReference type="GeneID" id="123726101"/>
<accession>A0ABM3CP98</accession>
<keyword evidence="4" id="KW-0067">ATP-binding</keyword>
<evidence type="ECO:0000256" key="3">
    <source>
        <dbReference type="ARBA" id="ARBA00022806"/>
    </source>
</evidence>
<dbReference type="Gene3D" id="1.10.3380.20">
    <property type="match status" value="1"/>
</dbReference>
<gene>
    <name evidence="6" type="primary">LOC123726101</name>
</gene>
<dbReference type="InterPro" id="IPR050474">
    <property type="entry name" value="Hel308_SKI2-like"/>
</dbReference>
<dbReference type="PANTHER" id="PTHR47961:SF12">
    <property type="entry name" value="HELICASE POLQ-LIKE"/>
    <property type="match status" value="1"/>
</dbReference>
<dbReference type="RefSeq" id="XP_045548390.1">
    <property type="nucleotide sequence ID" value="XM_045692434.1"/>
</dbReference>
<dbReference type="Proteomes" id="UP001652741">
    <property type="component" value="Chromosome ssa13"/>
</dbReference>
<dbReference type="SUPFAM" id="SSF158702">
    <property type="entry name" value="Sec63 N-terminal domain-like"/>
    <property type="match status" value="1"/>
</dbReference>
<evidence type="ECO:0000256" key="4">
    <source>
        <dbReference type="ARBA" id="ARBA00022840"/>
    </source>
</evidence>
<reference evidence="6" key="1">
    <citation type="submission" date="2025-08" db="UniProtKB">
        <authorList>
            <consortium name="RefSeq"/>
        </authorList>
    </citation>
    <scope>IDENTIFICATION</scope>
</reference>
<evidence type="ECO:0000313" key="5">
    <source>
        <dbReference type="Proteomes" id="UP001652741"/>
    </source>
</evidence>
<protein>
    <submittedName>
        <fullName evidence="6">Helicase POLQ-like</fullName>
    </submittedName>
</protein>